<gene>
    <name evidence="3" type="ORF">H4R34_004027</name>
</gene>
<evidence type="ECO:0000313" key="3">
    <source>
        <dbReference type="EMBL" id="KAJ1976315.1"/>
    </source>
</evidence>
<dbReference type="Proteomes" id="UP001151582">
    <property type="component" value="Unassembled WGS sequence"/>
</dbReference>
<reference evidence="3" key="1">
    <citation type="submission" date="2022-07" db="EMBL/GenBank/DDBJ databases">
        <title>Phylogenomic reconstructions and comparative analyses of Kickxellomycotina fungi.</title>
        <authorList>
            <person name="Reynolds N.K."/>
            <person name="Stajich J.E."/>
            <person name="Barry K."/>
            <person name="Grigoriev I.V."/>
            <person name="Crous P."/>
            <person name="Smith M.E."/>
        </authorList>
    </citation>
    <scope>NUCLEOTIDE SEQUENCE</scope>
    <source>
        <strain evidence="3">RSA 567</strain>
    </source>
</reference>
<feature type="compositionally biased region" description="Polar residues" evidence="2">
    <location>
        <begin position="224"/>
        <end position="233"/>
    </location>
</feature>
<evidence type="ECO:0000313" key="4">
    <source>
        <dbReference type="Proteomes" id="UP001151582"/>
    </source>
</evidence>
<dbReference type="EMBL" id="JANBQB010000443">
    <property type="protein sequence ID" value="KAJ1976315.1"/>
    <property type="molecule type" value="Genomic_DNA"/>
</dbReference>
<organism evidence="3 4">
    <name type="scientific">Dimargaris verticillata</name>
    <dbReference type="NCBI Taxonomy" id="2761393"/>
    <lineage>
        <taxon>Eukaryota</taxon>
        <taxon>Fungi</taxon>
        <taxon>Fungi incertae sedis</taxon>
        <taxon>Zoopagomycota</taxon>
        <taxon>Kickxellomycotina</taxon>
        <taxon>Dimargaritomycetes</taxon>
        <taxon>Dimargaritales</taxon>
        <taxon>Dimargaritaceae</taxon>
        <taxon>Dimargaris</taxon>
    </lineage>
</organism>
<keyword evidence="1" id="KW-0175">Coiled coil</keyword>
<feature type="coiled-coil region" evidence="1">
    <location>
        <begin position="34"/>
        <end position="61"/>
    </location>
</feature>
<feature type="compositionally biased region" description="Polar residues" evidence="2">
    <location>
        <begin position="183"/>
        <end position="197"/>
    </location>
</feature>
<name>A0A9W8B501_9FUNG</name>
<sequence>MLGIPRAAATTSPDTDSPLLGTVSTFEDQFSNEFVAITQRLQQLESDYRQLHEELREMQFGPKVQSALDELEQQPVRRQPSDFPATFLPSVAASLSPSRQAMPLVNGSNVLNVTLSSINHPSNQPGPAPPVDHSSFGYDLSDNFSAMRLLAESKGADQKSEHLCPSPSFFTAETSPSISLKTDQLAQGSQTNSQSFPSRMFEVTELGDATPDEVNSDQKPLLPTQPNCASRSSWLAPWDSLAGRPGSMDSCN</sequence>
<evidence type="ECO:0000256" key="1">
    <source>
        <dbReference type="SAM" id="Coils"/>
    </source>
</evidence>
<keyword evidence="4" id="KW-1185">Reference proteome</keyword>
<feature type="region of interest" description="Disordered" evidence="2">
    <location>
        <begin position="183"/>
        <end position="252"/>
    </location>
</feature>
<accession>A0A9W8B501</accession>
<proteinExistence type="predicted"/>
<protein>
    <submittedName>
        <fullName evidence="3">Uncharacterized protein</fullName>
    </submittedName>
</protein>
<comment type="caution">
    <text evidence="3">The sequence shown here is derived from an EMBL/GenBank/DDBJ whole genome shotgun (WGS) entry which is preliminary data.</text>
</comment>
<dbReference type="AlphaFoldDB" id="A0A9W8B501"/>
<evidence type="ECO:0000256" key="2">
    <source>
        <dbReference type="SAM" id="MobiDB-lite"/>
    </source>
</evidence>
<dbReference type="OrthoDB" id="10480759at2759"/>